<evidence type="ECO:0000256" key="1">
    <source>
        <dbReference type="SAM" id="MobiDB-lite"/>
    </source>
</evidence>
<dbReference type="RefSeq" id="WP_054018135.1">
    <property type="nucleotide sequence ID" value="NZ_BBYR01000005.1"/>
</dbReference>
<gene>
    <name evidence="2" type="ORF">ISF6_3401</name>
</gene>
<feature type="region of interest" description="Disordered" evidence="1">
    <location>
        <begin position="121"/>
        <end position="151"/>
    </location>
</feature>
<keyword evidence="3" id="KW-1185">Reference proteome</keyword>
<evidence type="ECO:0000313" key="2">
    <source>
        <dbReference type="EMBL" id="GAP33975.1"/>
    </source>
</evidence>
<dbReference type="STRING" id="1547922.ISF6_3401"/>
<comment type="caution">
    <text evidence="2">The sequence shown here is derived from an EMBL/GenBank/DDBJ whole genome shotgun (WGS) entry which is preliminary data.</text>
</comment>
<dbReference type="Proteomes" id="UP000037660">
    <property type="component" value="Unassembled WGS sequence"/>
</dbReference>
<proteinExistence type="predicted"/>
<reference evidence="3" key="1">
    <citation type="submission" date="2015-07" db="EMBL/GenBank/DDBJ databases">
        <title>Discovery of a poly(ethylene terephthalate assimilation.</title>
        <authorList>
            <person name="Yoshida S."/>
            <person name="Hiraga K."/>
            <person name="Takehana T."/>
            <person name="Taniguchi I."/>
            <person name="Yamaji H."/>
            <person name="Maeda Y."/>
            <person name="Toyohara K."/>
            <person name="Miyamoto K."/>
            <person name="Kimura Y."/>
            <person name="Oda K."/>
        </authorList>
    </citation>
    <scope>NUCLEOTIDE SEQUENCE [LARGE SCALE GENOMIC DNA]</scope>
    <source>
        <strain evidence="3">NBRC 110686 / TISTR 2288 / 201-F6</strain>
    </source>
</reference>
<protein>
    <submittedName>
        <fullName evidence="2">Uncharacterized protein</fullName>
    </submittedName>
</protein>
<reference evidence="2 3" key="2">
    <citation type="journal article" date="2016" name="Science">
        <title>A bacterium that degrades and assimilates poly(ethylene terephthalate).</title>
        <authorList>
            <person name="Yoshida S."/>
            <person name="Hiraga K."/>
            <person name="Takehana T."/>
            <person name="Taniguchi I."/>
            <person name="Yamaji H."/>
            <person name="Maeda Y."/>
            <person name="Toyohara K."/>
            <person name="Miyamoto K."/>
            <person name="Kimura Y."/>
            <person name="Oda K."/>
        </authorList>
    </citation>
    <scope>NUCLEOTIDE SEQUENCE [LARGE SCALE GENOMIC DNA]</scope>
    <source>
        <strain evidence="3">NBRC 110686 / TISTR 2288 / 201-F6</strain>
    </source>
</reference>
<accession>A0A0K8NVL2</accession>
<evidence type="ECO:0000313" key="3">
    <source>
        <dbReference type="Proteomes" id="UP000037660"/>
    </source>
</evidence>
<dbReference type="AlphaFoldDB" id="A0A0K8NVL2"/>
<organism evidence="2 3">
    <name type="scientific">Piscinibacter sakaiensis</name>
    <name type="common">Ideonella sakaiensis</name>
    <dbReference type="NCBI Taxonomy" id="1547922"/>
    <lineage>
        <taxon>Bacteria</taxon>
        <taxon>Pseudomonadati</taxon>
        <taxon>Pseudomonadota</taxon>
        <taxon>Betaproteobacteria</taxon>
        <taxon>Burkholderiales</taxon>
        <taxon>Sphaerotilaceae</taxon>
        <taxon>Piscinibacter</taxon>
    </lineage>
</organism>
<dbReference type="EMBL" id="BBYR01000005">
    <property type="protein sequence ID" value="GAP33975.1"/>
    <property type="molecule type" value="Genomic_DNA"/>
</dbReference>
<name>A0A0K8NVL2_PISS1</name>
<sequence length="151" mass="17226">MQFIEIGPVPGEENCAQVGSPDYTEASLRECEVFRRMLYRLFPVPEGLPVAYVGRTHPHDFGNYREVSIRYDDANNEAVEFAYEVERSAPASWDSVARYELAWYERKRAYDVAVREQRLQPEEVPPQFGTPAPPNLPPNASFSEMLASNPL</sequence>
<dbReference type="OrthoDB" id="9152271at2"/>